<evidence type="ECO:0000313" key="1">
    <source>
        <dbReference type="EMBL" id="OAY50281.1"/>
    </source>
</evidence>
<dbReference type="EMBL" id="CM004391">
    <property type="protein sequence ID" value="OAY50281.1"/>
    <property type="molecule type" value="Genomic_DNA"/>
</dbReference>
<name>A0A2C9VXS2_MANES</name>
<gene>
    <name evidence="1" type="ORF">MANES_05G123100</name>
</gene>
<sequence length="43" mass="5012">MLFFLETSVDSCPSYIWQSILYGREVLTHGLRWQISYGKSVSL</sequence>
<dbReference type="AlphaFoldDB" id="A0A2C9VXS2"/>
<accession>A0A2C9VXS2</accession>
<reference evidence="1" key="1">
    <citation type="submission" date="2016-02" db="EMBL/GenBank/DDBJ databases">
        <title>WGS assembly of Manihot esculenta.</title>
        <authorList>
            <person name="Bredeson J.V."/>
            <person name="Prochnik S.E."/>
            <person name="Lyons J.B."/>
            <person name="Schmutz J."/>
            <person name="Grimwood J."/>
            <person name="Vrebalov J."/>
            <person name="Bart R.S."/>
            <person name="Amuge T."/>
            <person name="Ferguson M.E."/>
            <person name="Green R."/>
            <person name="Putnam N."/>
            <person name="Stites J."/>
            <person name="Rounsley S."/>
            <person name="Rokhsar D.S."/>
        </authorList>
    </citation>
    <scope>NUCLEOTIDE SEQUENCE [LARGE SCALE GENOMIC DNA]</scope>
    <source>
        <tissue evidence="1">Leaf</tissue>
    </source>
</reference>
<proteinExistence type="predicted"/>
<protein>
    <submittedName>
        <fullName evidence="1">Uncharacterized protein</fullName>
    </submittedName>
</protein>
<organism evidence="1">
    <name type="scientific">Manihot esculenta</name>
    <name type="common">Cassava</name>
    <name type="synonym">Jatropha manihot</name>
    <dbReference type="NCBI Taxonomy" id="3983"/>
    <lineage>
        <taxon>Eukaryota</taxon>
        <taxon>Viridiplantae</taxon>
        <taxon>Streptophyta</taxon>
        <taxon>Embryophyta</taxon>
        <taxon>Tracheophyta</taxon>
        <taxon>Spermatophyta</taxon>
        <taxon>Magnoliopsida</taxon>
        <taxon>eudicotyledons</taxon>
        <taxon>Gunneridae</taxon>
        <taxon>Pentapetalae</taxon>
        <taxon>rosids</taxon>
        <taxon>fabids</taxon>
        <taxon>Malpighiales</taxon>
        <taxon>Euphorbiaceae</taxon>
        <taxon>Crotonoideae</taxon>
        <taxon>Manihoteae</taxon>
        <taxon>Manihot</taxon>
    </lineage>
</organism>